<dbReference type="STRING" id="966.BTA35_0215875"/>
<dbReference type="InterPro" id="IPR036390">
    <property type="entry name" value="WH_DNA-bd_sf"/>
</dbReference>
<evidence type="ECO:0000256" key="2">
    <source>
        <dbReference type="ARBA" id="ARBA00023015"/>
    </source>
</evidence>
<dbReference type="CDD" id="cd00090">
    <property type="entry name" value="HTH_ARSR"/>
    <property type="match status" value="1"/>
</dbReference>
<dbReference type="PROSITE" id="PS50987">
    <property type="entry name" value="HTH_ARSR_2"/>
    <property type="match status" value="1"/>
</dbReference>
<dbReference type="GO" id="GO:0003700">
    <property type="term" value="F:DNA-binding transcription factor activity"/>
    <property type="evidence" value="ECO:0007669"/>
    <property type="project" value="InterPro"/>
</dbReference>
<protein>
    <submittedName>
        <fullName evidence="6">Transcriptional regulator</fullName>
    </submittedName>
</protein>
<dbReference type="EMBL" id="MTSD02000010">
    <property type="protein sequence ID" value="OOV85984.1"/>
    <property type="molecule type" value="Genomic_DNA"/>
</dbReference>
<dbReference type="InterPro" id="IPR036388">
    <property type="entry name" value="WH-like_DNA-bd_sf"/>
</dbReference>
<evidence type="ECO:0000259" key="5">
    <source>
        <dbReference type="PROSITE" id="PS50987"/>
    </source>
</evidence>
<dbReference type="PRINTS" id="PR00778">
    <property type="entry name" value="HTHARSR"/>
</dbReference>
<proteinExistence type="predicted"/>
<dbReference type="NCBIfam" id="NF007528">
    <property type="entry name" value="PRK10141.1"/>
    <property type="match status" value="1"/>
</dbReference>
<evidence type="ECO:0000256" key="1">
    <source>
        <dbReference type="ARBA" id="ARBA00022849"/>
    </source>
</evidence>
<reference evidence="6" key="1">
    <citation type="submission" date="2017-02" db="EMBL/GenBank/DDBJ databases">
        <title>Draft Genome Sequence of the Salt Water Bacterium Oceanospirillum linum ATCC 11336.</title>
        <authorList>
            <person name="Trachtenberg A.M."/>
            <person name="Carney J.G."/>
            <person name="Linnane J.D."/>
            <person name="Rheaume B.A."/>
            <person name="Pitts N.L."/>
            <person name="Mykles D.L."/>
            <person name="Maclea K.S."/>
        </authorList>
    </citation>
    <scope>NUCLEOTIDE SEQUENCE [LARGE SCALE GENOMIC DNA]</scope>
    <source>
        <strain evidence="6">ATCC 11336</strain>
    </source>
</reference>
<feature type="domain" description="HTH arsR-type" evidence="5">
    <location>
        <begin position="1"/>
        <end position="91"/>
    </location>
</feature>
<comment type="caution">
    <text evidence="6">The sequence shown here is derived from an EMBL/GenBank/DDBJ whole genome shotgun (WGS) entry which is preliminary data.</text>
</comment>
<dbReference type="SUPFAM" id="SSF46785">
    <property type="entry name" value="Winged helix' DNA-binding domain"/>
    <property type="match status" value="1"/>
</dbReference>
<dbReference type="Pfam" id="PF01022">
    <property type="entry name" value="HTH_5"/>
    <property type="match status" value="1"/>
</dbReference>
<dbReference type="FunFam" id="1.10.10.10:FF:000279">
    <property type="entry name" value="Transcriptional regulator, ArsR family"/>
    <property type="match status" value="1"/>
</dbReference>
<accession>A0A1T1H7Z1</accession>
<dbReference type="GO" id="GO:0046685">
    <property type="term" value="P:response to arsenic-containing substance"/>
    <property type="evidence" value="ECO:0007669"/>
    <property type="project" value="UniProtKB-KW"/>
</dbReference>
<dbReference type="PANTHER" id="PTHR33154:SF18">
    <property type="entry name" value="ARSENICAL RESISTANCE OPERON REPRESSOR"/>
    <property type="match status" value="1"/>
</dbReference>
<dbReference type="InterPro" id="IPR001845">
    <property type="entry name" value="HTH_ArsR_DNA-bd_dom"/>
</dbReference>
<keyword evidence="7" id="KW-1185">Reference proteome</keyword>
<dbReference type="InterPro" id="IPR051081">
    <property type="entry name" value="HTH_MetalResp_TranReg"/>
</dbReference>
<evidence type="ECO:0000256" key="4">
    <source>
        <dbReference type="ARBA" id="ARBA00023163"/>
    </source>
</evidence>
<dbReference type="Proteomes" id="UP000190064">
    <property type="component" value="Unassembled WGS sequence"/>
</dbReference>
<evidence type="ECO:0000313" key="6">
    <source>
        <dbReference type="EMBL" id="OOV85984.1"/>
    </source>
</evidence>
<dbReference type="Gene3D" id="1.10.10.10">
    <property type="entry name" value="Winged helix-like DNA-binding domain superfamily/Winged helix DNA-binding domain"/>
    <property type="match status" value="1"/>
</dbReference>
<dbReference type="InterPro" id="IPR011991">
    <property type="entry name" value="ArsR-like_HTH"/>
</dbReference>
<keyword evidence="2" id="KW-0805">Transcription regulation</keyword>
<sequence length="112" mass="13143">MSMHPLQFFKCLSDDTRLKSILIISELKEVCVCDLMAGLELDQPKVSRHLAALRKCNILRDERRGKWVYYSLHEDLPEWARQVIRQTAEENQIYFSEALKKLMASKQNDLTC</sequence>
<organism evidence="6 7">
    <name type="scientific">Oceanospirillum linum</name>
    <dbReference type="NCBI Taxonomy" id="966"/>
    <lineage>
        <taxon>Bacteria</taxon>
        <taxon>Pseudomonadati</taxon>
        <taxon>Pseudomonadota</taxon>
        <taxon>Gammaproteobacteria</taxon>
        <taxon>Oceanospirillales</taxon>
        <taxon>Oceanospirillaceae</taxon>
        <taxon>Oceanospirillum</taxon>
    </lineage>
</organism>
<keyword evidence="3" id="KW-0238">DNA-binding</keyword>
<keyword evidence="4" id="KW-0804">Transcription</keyword>
<dbReference type="SMART" id="SM00418">
    <property type="entry name" value="HTH_ARSR"/>
    <property type="match status" value="1"/>
</dbReference>
<name>A0A1T1H7Z1_OCELI</name>
<evidence type="ECO:0000313" key="7">
    <source>
        <dbReference type="Proteomes" id="UP000190064"/>
    </source>
</evidence>
<dbReference type="AlphaFoldDB" id="A0A1T1H7Z1"/>
<keyword evidence="1" id="KW-0059">Arsenical resistance</keyword>
<dbReference type="GO" id="GO:0003677">
    <property type="term" value="F:DNA binding"/>
    <property type="evidence" value="ECO:0007669"/>
    <property type="project" value="UniProtKB-KW"/>
</dbReference>
<dbReference type="PANTHER" id="PTHR33154">
    <property type="entry name" value="TRANSCRIPTIONAL REGULATOR, ARSR FAMILY"/>
    <property type="match status" value="1"/>
</dbReference>
<evidence type="ECO:0000256" key="3">
    <source>
        <dbReference type="ARBA" id="ARBA00023125"/>
    </source>
</evidence>
<gene>
    <name evidence="6" type="ORF">BTA35_0215875</name>
</gene>
<dbReference type="NCBIfam" id="NF033788">
    <property type="entry name" value="HTH_metalloreg"/>
    <property type="match status" value="1"/>
</dbReference>